<organism evidence="2 3">
    <name type="scientific">Caldibacillus debilis GB1</name>
    <dbReference type="NCBI Taxonomy" id="1339248"/>
    <lineage>
        <taxon>Bacteria</taxon>
        <taxon>Bacillati</taxon>
        <taxon>Bacillota</taxon>
        <taxon>Bacilli</taxon>
        <taxon>Bacillales</taxon>
        <taxon>Bacillaceae</taxon>
        <taxon>Caldibacillus</taxon>
    </lineage>
</organism>
<name>A0A420VJ84_9BACI</name>
<sequence length="188" mass="20073">MNAYEAGYGAPASRIRFFYEIKTGFGVFRSKQSVLSGACPDQTAKEPFPLRPASDPVPSGKKEKRLFNAGNPGASEAAGRERSNPFAPERIPGKTGSGMSSAPPGCACAGGPGGPLPETYQAASIQQVLDRFPRLVLSDPRFGGKGDDHVLRVRLQLFPDDLDVLGMFSFGNFIRLRGDDDDGDAAMF</sequence>
<evidence type="ECO:0000313" key="3">
    <source>
        <dbReference type="Proteomes" id="UP000286235"/>
    </source>
</evidence>
<accession>A0A420VJ84</accession>
<dbReference type="Proteomes" id="UP000286235">
    <property type="component" value="Unassembled WGS sequence"/>
</dbReference>
<dbReference type="AlphaFoldDB" id="A0A420VJ84"/>
<evidence type="ECO:0000256" key="1">
    <source>
        <dbReference type="SAM" id="MobiDB-lite"/>
    </source>
</evidence>
<gene>
    <name evidence="2" type="ORF">Cdeb_02863</name>
</gene>
<evidence type="ECO:0000313" key="2">
    <source>
        <dbReference type="EMBL" id="RKO63600.1"/>
    </source>
</evidence>
<proteinExistence type="predicted"/>
<dbReference type="EMBL" id="AZRV01000006">
    <property type="protein sequence ID" value="RKO63600.1"/>
    <property type="molecule type" value="Genomic_DNA"/>
</dbReference>
<reference evidence="2 3" key="1">
    <citation type="submission" date="2013-12" db="EMBL/GenBank/DDBJ databases">
        <title>Genome and proteome characterization of Caldibacillus debilis GB1 derived from a cellulolytic aero-tolerant co-culture.</title>
        <authorList>
            <person name="Wushke S.T."/>
            <person name="Zhang X."/>
            <person name="Fristensky B."/>
            <person name="Wilkins J.A."/>
            <person name="Levin D.B."/>
            <person name="Sparling R."/>
        </authorList>
    </citation>
    <scope>NUCLEOTIDE SEQUENCE [LARGE SCALE GENOMIC DNA]</scope>
    <source>
        <strain evidence="2 3">GB1</strain>
    </source>
</reference>
<comment type="caution">
    <text evidence="2">The sequence shown here is derived from an EMBL/GenBank/DDBJ whole genome shotgun (WGS) entry which is preliminary data.</text>
</comment>
<protein>
    <submittedName>
        <fullName evidence="2">Uncharacterized protein</fullName>
    </submittedName>
</protein>
<feature type="region of interest" description="Disordered" evidence="1">
    <location>
        <begin position="39"/>
        <end position="99"/>
    </location>
</feature>
<keyword evidence="3" id="KW-1185">Reference proteome</keyword>